<dbReference type="Proteomes" id="UP001327560">
    <property type="component" value="Chromosome 3"/>
</dbReference>
<name>A0AAQ3K495_9LILI</name>
<keyword evidence="3" id="KW-1185">Reference proteome</keyword>
<dbReference type="GO" id="GO:0006355">
    <property type="term" value="P:regulation of DNA-templated transcription"/>
    <property type="evidence" value="ECO:0007669"/>
    <property type="project" value="UniProtKB-UniRule"/>
</dbReference>
<dbReference type="PANTHER" id="PTHR31669">
    <property type="entry name" value="PROTEIN FAR1-RELATED SEQUENCE 10-RELATED"/>
    <property type="match status" value="1"/>
</dbReference>
<organism evidence="2 3">
    <name type="scientific">Canna indica</name>
    <name type="common">Indian-shot</name>
    <dbReference type="NCBI Taxonomy" id="4628"/>
    <lineage>
        <taxon>Eukaryota</taxon>
        <taxon>Viridiplantae</taxon>
        <taxon>Streptophyta</taxon>
        <taxon>Embryophyta</taxon>
        <taxon>Tracheophyta</taxon>
        <taxon>Spermatophyta</taxon>
        <taxon>Magnoliopsida</taxon>
        <taxon>Liliopsida</taxon>
        <taxon>Zingiberales</taxon>
        <taxon>Cannaceae</taxon>
        <taxon>Canna</taxon>
    </lineage>
</organism>
<keyword evidence="1" id="KW-0862">Zinc</keyword>
<protein>
    <recommendedName>
        <fullName evidence="1">Protein FAR1-RELATED SEQUENCE</fullName>
    </recommendedName>
</protein>
<keyword evidence="1" id="KW-0479">Metal-binding</keyword>
<evidence type="ECO:0000313" key="2">
    <source>
        <dbReference type="EMBL" id="WOL00563.1"/>
    </source>
</evidence>
<dbReference type="InterPro" id="IPR031052">
    <property type="entry name" value="FHY3/FAR1"/>
</dbReference>
<comment type="subcellular location">
    <subcellularLocation>
        <location evidence="1">Nucleus</location>
    </subcellularLocation>
</comment>
<reference evidence="2 3" key="1">
    <citation type="submission" date="2023-10" db="EMBL/GenBank/DDBJ databases">
        <title>Chromosome-scale genome assembly provides insights into flower coloration mechanisms of Canna indica.</title>
        <authorList>
            <person name="Li C."/>
        </authorList>
    </citation>
    <scope>NUCLEOTIDE SEQUENCE [LARGE SCALE GENOMIC DNA]</scope>
    <source>
        <tissue evidence="2">Flower</tissue>
    </source>
</reference>
<dbReference type="EMBL" id="CP136892">
    <property type="protein sequence ID" value="WOL00563.1"/>
    <property type="molecule type" value="Genomic_DNA"/>
</dbReference>
<dbReference type="GO" id="GO:0005634">
    <property type="term" value="C:nucleus"/>
    <property type="evidence" value="ECO:0007669"/>
    <property type="project" value="UniProtKB-SubCell"/>
</dbReference>
<dbReference type="PANTHER" id="PTHR31669:SF283">
    <property type="entry name" value="PROTEIN FAR1-RELATED SEQUENCE"/>
    <property type="match status" value="1"/>
</dbReference>
<comment type="similarity">
    <text evidence="1">Belongs to the FHY3/FAR1 family.</text>
</comment>
<proteinExistence type="inferred from homology"/>
<dbReference type="AlphaFoldDB" id="A0AAQ3K495"/>
<evidence type="ECO:0000313" key="3">
    <source>
        <dbReference type="Proteomes" id="UP001327560"/>
    </source>
</evidence>
<sequence length="141" mass="16651">MKKVPEKLGVLAEYKAIKKTLKGIVYESVEPQEFGEGWHRMNEDYGLEKNEWLSSLFLDSARWVPIYVRAVFWARMSTTQRSESMNAFFDEYVNSKTSLRQFVEQYDNALRSKVEKENKADFDSLNSSYQLMTSHYFGKQF</sequence>
<gene>
    <name evidence="2" type="ORF">Cni_G09276</name>
</gene>
<dbReference type="GO" id="GO:0008270">
    <property type="term" value="F:zinc ion binding"/>
    <property type="evidence" value="ECO:0007669"/>
    <property type="project" value="UniProtKB-UniRule"/>
</dbReference>
<keyword evidence="1" id="KW-0863">Zinc-finger</keyword>
<keyword evidence="1" id="KW-0539">Nucleus</keyword>
<evidence type="ECO:0000256" key="1">
    <source>
        <dbReference type="RuleBase" id="RU367018"/>
    </source>
</evidence>
<accession>A0AAQ3K495</accession>
<comment type="function">
    <text evidence="1">Putative transcription activator involved in regulating light control of development.</text>
</comment>